<dbReference type="RefSeq" id="WP_212813528.1">
    <property type="nucleotide sequence ID" value="NZ_AP024329.1"/>
</dbReference>
<accession>A0ABN6DDH6</accession>
<protein>
    <submittedName>
        <fullName evidence="1">Uncharacterized protein</fullName>
    </submittedName>
</protein>
<name>A0ABN6DDH6_ERWRD</name>
<organism evidence="1 2">
    <name type="scientific">Erwinia rhapontici</name>
    <name type="common">Pectobacterium rhapontici</name>
    <dbReference type="NCBI Taxonomy" id="55212"/>
    <lineage>
        <taxon>Bacteria</taxon>
        <taxon>Pseudomonadati</taxon>
        <taxon>Pseudomonadota</taxon>
        <taxon>Gammaproteobacteria</taxon>
        <taxon>Enterobacterales</taxon>
        <taxon>Erwiniaceae</taxon>
        <taxon>Erwinia</taxon>
    </lineage>
</organism>
<reference evidence="1 2" key="1">
    <citation type="submission" date="2021-01" db="EMBL/GenBank/DDBJ databases">
        <title>Complete genome sequence of Erwinia rhapontici MAFF 311153.</title>
        <authorList>
            <person name="Morohoshi T."/>
            <person name="Someya N."/>
        </authorList>
    </citation>
    <scope>NUCLEOTIDE SEQUENCE [LARGE SCALE GENOMIC DNA]</scope>
    <source>
        <strain evidence="1 2">MAFF 311153</strain>
    </source>
</reference>
<evidence type="ECO:0000313" key="2">
    <source>
        <dbReference type="Proteomes" id="UP000677515"/>
    </source>
</evidence>
<dbReference type="EMBL" id="AP024329">
    <property type="protein sequence ID" value="BCQ32784.1"/>
    <property type="molecule type" value="Genomic_DNA"/>
</dbReference>
<gene>
    <name evidence="1" type="ORF">ERHA53_01270</name>
</gene>
<sequence>MTKKHRKGGLIQRKEDNFHSAIFAGGWQGEIDYFWRESLQNSQIKVMSQPLMLFFGELITRYRDFQLAASSGGDLADKEILSVVDKRFRKETISTVYNLVSAE</sequence>
<proteinExistence type="predicted"/>
<keyword evidence="2" id="KW-1185">Reference proteome</keyword>
<dbReference type="Proteomes" id="UP000677515">
    <property type="component" value="Chromosome"/>
</dbReference>
<evidence type="ECO:0000313" key="1">
    <source>
        <dbReference type="EMBL" id="BCQ32784.1"/>
    </source>
</evidence>